<keyword evidence="3" id="KW-0964">Secreted</keyword>
<evidence type="ECO:0000256" key="3">
    <source>
        <dbReference type="ARBA" id="ARBA00022512"/>
    </source>
</evidence>
<dbReference type="Gene3D" id="3.40.50.720">
    <property type="entry name" value="NAD(P)-binding Rossmann-like Domain"/>
    <property type="match status" value="1"/>
</dbReference>
<dbReference type="PANTHER" id="PTHR42879">
    <property type="entry name" value="3-OXOACYL-(ACYL-CARRIER-PROTEIN) REDUCTASE"/>
    <property type="match status" value="1"/>
</dbReference>
<accession>A0ABT1LUU2</accession>
<dbReference type="InterPro" id="IPR002347">
    <property type="entry name" value="SDR_fam"/>
</dbReference>
<dbReference type="Pfam" id="PF00106">
    <property type="entry name" value="adh_short"/>
    <property type="match status" value="1"/>
</dbReference>
<evidence type="ECO:0000256" key="1">
    <source>
        <dbReference type="ARBA" id="ARBA00004191"/>
    </source>
</evidence>
<dbReference type="SUPFAM" id="SSF51735">
    <property type="entry name" value="NAD(P)-binding Rossmann-fold domains"/>
    <property type="match status" value="1"/>
</dbReference>
<sequence>MRRVALLTGASGGIGQALGRRLADEGYDVCASYSRHDAEAVASYARAQGGRGIAVAADLSDASAPAALVAAAEAELGPVDVLVANAGTADVKGWRKIDLESWNATLAVNLTAPFLLSQQVLPGMVDRKWGRILFVSSVAAFTGGVVGAHYAASKAGLHGLMHHLAPRVAADGVTVNCLAPALVGETKMFPADLDTGTPPVPIPVGRIGRPDEMADMAITMLRTGYLTDKVITVDGGLLPR</sequence>
<organism evidence="7 8">
    <name type="scientific">Mycolicibacterium arenosum</name>
    <dbReference type="NCBI Taxonomy" id="2952157"/>
    <lineage>
        <taxon>Bacteria</taxon>
        <taxon>Bacillati</taxon>
        <taxon>Actinomycetota</taxon>
        <taxon>Actinomycetes</taxon>
        <taxon>Mycobacteriales</taxon>
        <taxon>Mycobacteriaceae</taxon>
        <taxon>Mycolicibacterium</taxon>
    </lineage>
</organism>
<evidence type="ECO:0000256" key="2">
    <source>
        <dbReference type="ARBA" id="ARBA00006484"/>
    </source>
</evidence>
<dbReference type="InterPro" id="IPR050259">
    <property type="entry name" value="SDR"/>
</dbReference>
<evidence type="ECO:0000313" key="7">
    <source>
        <dbReference type="EMBL" id="MCP9270661.1"/>
    </source>
</evidence>
<protein>
    <recommendedName>
        <fullName evidence="4">3-oxoacyl-[acyl-carrier-protein] reductase MabA</fullName>
    </recommendedName>
</protein>
<evidence type="ECO:0000256" key="4">
    <source>
        <dbReference type="ARBA" id="ARBA00040781"/>
    </source>
</evidence>
<dbReference type="Proteomes" id="UP001651690">
    <property type="component" value="Unassembled WGS sequence"/>
</dbReference>
<keyword evidence="3" id="KW-0134">Cell wall</keyword>
<comment type="similarity">
    <text evidence="2 6">Belongs to the short-chain dehydrogenases/reductases (SDR) family.</text>
</comment>
<reference evidence="7 8" key="1">
    <citation type="submission" date="2022-06" db="EMBL/GenBank/DDBJ databases">
        <title>Mycolicibacterium sp. CAU 1645 isolated from seawater.</title>
        <authorList>
            <person name="Kim W."/>
        </authorList>
    </citation>
    <scope>NUCLEOTIDE SEQUENCE [LARGE SCALE GENOMIC DNA]</scope>
    <source>
        <strain evidence="7 8">CAU 1645</strain>
    </source>
</reference>
<gene>
    <name evidence="7" type="ORF">NM203_00525</name>
</gene>
<comment type="caution">
    <text evidence="7">The sequence shown here is derived from an EMBL/GenBank/DDBJ whole genome shotgun (WGS) entry which is preliminary data.</text>
</comment>
<evidence type="ECO:0000256" key="6">
    <source>
        <dbReference type="RuleBase" id="RU000363"/>
    </source>
</evidence>
<name>A0ABT1LUU2_9MYCO</name>
<dbReference type="RefSeq" id="WP_255057636.1">
    <property type="nucleotide sequence ID" value="NZ_JANDBD010000001.1"/>
</dbReference>
<dbReference type="PRINTS" id="PR00080">
    <property type="entry name" value="SDRFAMILY"/>
</dbReference>
<dbReference type="InterPro" id="IPR020904">
    <property type="entry name" value="Sc_DH/Rdtase_CS"/>
</dbReference>
<comment type="catalytic activity">
    <reaction evidence="5">
        <text>a (3R)-hydroxyacyl-[ACP] + NADP(+) = a 3-oxoacyl-[ACP] + NADPH + H(+)</text>
        <dbReference type="Rhea" id="RHEA:17397"/>
        <dbReference type="Rhea" id="RHEA-COMP:9916"/>
        <dbReference type="Rhea" id="RHEA-COMP:9945"/>
        <dbReference type="ChEBI" id="CHEBI:15378"/>
        <dbReference type="ChEBI" id="CHEBI:57783"/>
        <dbReference type="ChEBI" id="CHEBI:58349"/>
        <dbReference type="ChEBI" id="CHEBI:78776"/>
        <dbReference type="ChEBI" id="CHEBI:78827"/>
        <dbReference type="EC" id="1.1.1.100"/>
    </reaction>
    <physiologicalReaction direction="right-to-left" evidence="5">
        <dbReference type="Rhea" id="RHEA:17399"/>
    </physiologicalReaction>
</comment>
<keyword evidence="8" id="KW-1185">Reference proteome</keyword>
<dbReference type="EMBL" id="JANDBD010000001">
    <property type="protein sequence ID" value="MCP9270661.1"/>
    <property type="molecule type" value="Genomic_DNA"/>
</dbReference>
<dbReference type="PRINTS" id="PR00081">
    <property type="entry name" value="GDHRDH"/>
</dbReference>
<evidence type="ECO:0000313" key="8">
    <source>
        <dbReference type="Proteomes" id="UP001651690"/>
    </source>
</evidence>
<dbReference type="InterPro" id="IPR036291">
    <property type="entry name" value="NAD(P)-bd_dom_sf"/>
</dbReference>
<proteinExistence type="inferred from homology"/>
<dbReference type="PANTHER" id="PTHR42879:SF2">
    <property type="entry name" value="3-OXOACYL-[ACYL-CARRIER-PROTEIN] REDUCTASE FABG"/>
    <property type="match status" value="1"/>
</dbReference>
<dbReference type="PROSITE" id="PS00061">
    <property type="entry name" value="ADH_SHORT"/>
    <property type="match status" value="1"/>
</dbReference>
<comment type="subcellular location">
    <subcellularLocation>
        <location evidence="1">Secreted</location>
        <location evidence="1">Cell wall</location>
    </subcellularLocation>
</comment>
<evidence type="ECO:0000256" key="5">
    <source>
        <dbReference type="ARBA" id="ARBA00047400"/>
    </source>
</evidence>